<sequence>MIRSISARARSPELCQNEETVLIVKEDEEKNERNDKRVIFNNKVETVPNPAHNSLIFQKFQFYFRQPPGYLRSWIHLCIGRRRSARERLLNGNLKIEEPANLKKEAVKVSPKNQMETVAEINHLTKEENVDEDADKISEYEDAVEEGARNEEKKKEEAEVNDGQKNQNVEGEVQAGKKDEEAESEEAAPNVPLPLSPDILEQAMASVDKTLNLLNILKTSPFLYVLTPFLPNPRSDSLMCCFLREKIPTLNGWHLPECNVAEEQKNLRAYDTFRRAYYKRKPDRNTSVPRFPVIYLSNRFLFEKTLYEEQQTVQNMLDREKENCYAYSNHGISELRLLRDGVQLVNQNERVLESFNYGSLVHAYQDKNDKNCFAIVYTHKTSPAVYAFSTVTAGLAVDLFVALSLAYEAYMARKERESHLLNDKKK</sequence>
<dbReference type="SUPFAM" id="SSF50729">
    <property type="entry name" value="PH domain-like"/>
    <property type="match status" value="1"/>
</dbReference>
<proteinExistence type="predicted"/>
<organism evidence="3 4">
    <name type="scientific">Caenorhabditis auriculariae</name>
    <dbReference type="NCBI Taxonomy" id="2777116"/>
    <lineage>
        <taxon>Eukaryota</taxon>
        <taxon>Metazoa</taxon>
        <taxon>Ecdysozoa</taxon>
        <taxon>Nematoda</taxon>
        <taxon>Chromadorea</taxon>
        <taxon>Rhabditida</taxon>
        <taxon>Rhabditina</taxon>
        <taxon>Rhabditomorpha</taxon>
        <taxon>Rhabditoidea</taxon>
        <taxon>Rhabditidae</taxon>
        <taxon>Peloderinae</taxon>
        <taxon>Caenorhabditis</taxon>
    </lineage>
</organism>
<feature type="transmembrane region" description="Helical" evidence="2">
    <location>
        <begin position="385"/>
        <end position="407"/>
    </location>
</feature>
<evidence type="ECO:0000313" key="3">
    <source>
        <dbReference type="EMBL" id="CAD6193356.1"/>
    </source>
</evidence>
<feature type="compositionally biased region" description="Basic and acidic residues" evidence="1">
    <location>
        <begin position="146"/>
        <end position="158"/>
    </location>
</feature>
<reference evidence="3" key="1">
    <citation type="submission" date="2020-10" db="EMBL/GenBank/DDBJ databases">
        <authorList>
            <person name="Kikuchi T."/>
        </authorList>
    </citation>
    <scope>NUCLEOTIDE SEQUENCE</scope>
    <source>
        <strain evidence="3">NKZ352</strain>
    </source>
</reference>
<protein>
    <submittedName>
        <fullName evidence="3">Uncharacterized protein</fullName>
    </submittedName>
</protein>
<keyword evidence="2" id="KW-0472">Membrane</keyword>
<feature type="region of interest" description="Disordered" evidence="1">
    <location>
        <begin position="143"/>
        <end position="194"/>
    </location>
</feature>
<dbReference type="Proteomes" id="UP000835052">
    <property type="component" value="Unassembled WGS sequence"/>
</dbReference>
<gene>
    <name evidence="3" type="ORF">CAUJ_LOCUS9275</name>
</gene>
<evidence type="ECO:0000313" key="4">
    <source>
        <dbReference type="Proteomes" id="UP000835052"/>
    </source>
</evidence>
<evidence type="ECO:0000256" key="2">
    <source>
        <dbReference type="SAM" id="Phobius"/>
    </source>
</evidence>
<dbReference type="AlphaFoldDB" id="A0A8S1H9W0"/>
<keyword evidence="2" id="KW-0812">Transmembrane</keyword>
<comment type="caution">
    <text evidence="3">The sequence shown here is derived from an EMBL/GenBank/DDBJ whole genome shotgun (WGS) entry which is preliminary data.</text>
</comment>
<evidence type="ECO:0000256" key="1">
    <source>
        <dbReference type="SAM" id="MobiDB-lite"/>
    </source>
</evidence>
<keyword evidence="2" id="KW-1133">Transmembrane helix</keyword>
<name>A0A8S1H9W0_9PELO</name>
<dbReference type="EMBL" id="CAJGYM010000034">
    <property type="protein sequence ID" value="CAD6193356.1"/>
    <property type="molecule type" value="Genomic_DNA"/>
</dbReference>
<accession>A0A8S1H9W0</accession>
<keyword evidence="4" id="KW-1185">Reference proteome</keyword>